<keyword evidence="1" id="KW-1133">Transmembrane helix</keyword>
<evidence type="ECO:0000256" key="1">
    <source>
        <dbReference type="SAM" id="Phobius"/>
    </source>
</evidence>
<organism evidence="2 3">
    <name type="scientific">Alkalimonas cellulosilytica</name>
    <dbReference type="NCBI Taxonomy" id="3058395"/>
    <lineage>
        <taxon>Bacteria</taxon>
        <taxon>Pseudomonadati</taxon>
        <taxon>Pseudomonadota</taxon>
        <taxon>Gammaproteobacteria</taxon>
        <taxon>Alkalimonas</taxon>
    </lineage>
</organism>
<keyword evidence="1" id="KW-0472">Membrane</keyword>
<gene>
    <name evidence="2" type="ORF">QWY20_17015</name>
</gene>
<protein>
    <submittedName>
        <fullName evidence="2">Uncharacterized protein</fullName>
    </submittedName>
</protein>
<accession>A0ABU7JAY8</accession>
<proteinExistence type="predicted"/>
<dbReference type="EMBL" id="JAUHLI010000023">
    <property type="protein sequence ID" value="MEE2003157.1"/>
    <property type="molecule type" value="Genomic_DNA"/>
</dbReference>
<feature type="transmembrane region" description="Helical" evidence="1">
    <location>
        <begin position="35"/>
        <end position="57"/>
    </location>
</feature>
<evidence type="ECO:0000313" key="3">
    <source>
        <dbReference type="Proteomes" id="UP001336314"/>
    </source>
</evidence>
<reference evidence="2 3" key="1">
    <citation type="submission" date="2023-07" db="EMBL/GenBank/DDBJ databases">
        <title>Alkalimonas sp., MEB108 novel, alkaliphilic bacterium isolated from Lonar Lake, India.</title>
        <authorList>
            <person name="Joshi A."/>
            <person name="Thite S."/>
        </authorList>
    </citation>
    <scope>NUCLEOTIDE SEQUENCE [LARGE SCALE GENOMIC DNA]</scope>
    <source>
        <strain evidence="2 3">MEB108</strain>
    </source>
</reference>
<sequence>MYKFSLLLLFVDVANEVIEEAAEAKHLRQMSWPAIALNLMEIGIAGFSWLIVALLVGLGFSDLWALIALCIGALHVYTRLFHTKAWNTFIIECNELADEHDAKHKKTKRSQ</sequence>
<keyword evidence="1" id="KW-0812">Transmembrane</keyword>
<dbReference type="RefSeq" id="WP_330130207.1">
    <property type="nucleotide sequence ID" value="NZ_JAUHLI010000023.1"/>
</dbReference>
<name>A0ABU7JAY8_9GAMM</name>
<dbReference type="Proteomes" id="UP001336314">
    <property type="component" value="Unassembled WGS sequence"/>
</dbReference>
<feature type="transmembrane region" description="Helical" evidence="1">
    <location>
        <begin position="63"/>
        <end position="81"/>
    </location>
</feature>
<keyword evidence="3" id="KW-1185">Reference proteome</keyword>
<evidence type="ECO:0000313" key="2">
    <source>
        <dbReference type="EMBL" id="MEE2003157.1"/>
    </source>
</evidence>
<comment type="caution">
    <text evidence="2">The sequence shown here is derived from an EMBL/GenBank/DDBJ whole genome shotgun (WGS) entry which is preliminary data.</text>
</comment>